<dbReference type="EMBL" id="SRLO01000257">
    <property type="protein sequence ID" value="TNN64213.1"/>
    <property type="molecule type" value="Genomic_DNA"/>
</dbReference>
<feature type="region of interest" description="Disordered" evidence="1">
    <location>
        <begin position="74"/>
        <end position="125"/>
    </location>
</feature>
<dbReference type="AlphaFoldDB" id="A0A4Z2HGX9"/>
<gene>
    <name evidence="2" type="ORF">EYF80_025581</name>
</gene>
<comment type="caution">
    <text evidence="2">The sequence shown here is derived from an EMBL/GenBank/DDBJ whole genome shotgun (WGS) entry which is preliminary data.</text>
</comment>
<evidence type="ECO:0000256" key="1">
    <source>
        <dbReference type="SAM" id="MobiDB-lite"/>
    </source>
</evidence>
<keyword evidence="3" id="KW-1185">Reference proteome</keyword>
<proteinExistence type="predicted"/>
<name>A0A4Z2HGX9_9TELE</name>
<reference evidence="2 3" key="1">
    <citation type="submission" date="2019-03" db="EMBL/GenBank/DDBJ databases">
        <title>First draft genome of Liparis tanakae, snailfish: a comprehensive survey of snailfish specific genes.</title>
        <authorList>
            <person name="Kim W."/>
            <person name="Song I."/>
            <person name="Jeong J.-H."/>
            <person name="Kim D."/>
            <person name="Kim S."/>
            <person name="Ryu S."/>
            <person name="Song J.Y."/>
            <person name="Lee S.K."/>
        </authorList>
    </citation>
    <scope>NUCLEOTIDE SEQUENCE [LARGE SCALE GENOMIC DNA]</scope>
    <source>
        <tissue evidence="2">Muscle</tissue>
    </source>
</reference>
<sequence>MEKKKKALDIFVVRQAAASSVHAALGPSPSRVEVDPSARATCLSAEVIAAPRDAFTLAHEISVCSRYTATAISSTETEGWGGPPTEHMQTACGRMHRYSPTPPDDGTGLENQGDSLSRESRRGIR</sequence>
<organism evidence="2 3">
    <name type="scientific">Liparis tanakae</name>
    <name type="common">Tanaka's snailfish</name>
    <dbReference type="NCBI Taxonomy" id="230148"/>
    <lineage>
        <taxon>Eukaryota</taxon>
        <taxon>Metazoa</taxon>
        <taxon>Chordata</taxon>
        <taxon>Craniata</taxon>
        <taxon>Vertebrata</taxon>
        <taxon>Euteleostomi</taxon>
        <taxon>Actinopterygii</taxon>
        <taxon>Neopterygii</taxon>
        <taxon>Teleostei</taxon>
        <taxon>Neoteleostei</taxon>
        <taxon>Acanthomorphata</taxon>
        <taxon>Eupercaria</taxon>
        <taxon>Perciformes</taxon>
        <taxon>Cottioidei</taxon>
        <taxon>Cottales</taxon>
        <taxon>Liparidae</taxon>
        <taxon>Liparis</taxon>
    </lineage>
</organism>
<evidence type="ECO:0000313" key="3">
    <source>
        <dbReference type="Proteomes" id="UP000314294"/>
    </source>
</evidence>
<feature type="compositionally biased region" description="Basic and acidic residues" evidence="1">
    <location>
        <begin position="116"/>
        <end position="125"/>
    </location>
</feature>
<dbReference type="Proteomes" id="UP000314294">
    <property type="component" value="Unassembled WGS sequence"/>
</dbReference>
<protein>
    <submittedName>
        <fullName evidence="2">Uncharacterized protein</fullName>
    </submittedName>
</protein>
<accession>A0A4Z2HGX9</accession>
<evidence type="ECO:0000313" key="2">
    <source>
        <dbReference type="EMBL" id="TNN64213.1"/>
    </source>
</evidence>